<keyword evidence="4" id="KW-1185">Reference proteome</keyword>
<dbReference type="PANTHER" id="PTHR33048:SF92">
    <property type="entry name" value="INTEGRAL MEMBRANE PROTEIN"/>
    <property type="match status" value="1"/>
</dbReference>
<evidence type="ECO:0008006" key="5">
    <source>
        <dbReference type="Google" id="ProtNLM"/>
    </source>
</evidence>
<feature type="region of interest" description="Disordered" evidence="1">
    <location>
        <begin position="240"/>
        <end position="285"/>
    </location>
</feature>
<accession>A0A177CZT4</accession>
<proteinExistence type="predicted"/>
<dbReference type="InParanoid" id="A0A177CZT4"/>
<evidence type="ECO:0000256" key="2">
    <source>
        <dbReference type="SAM" id="Phobius"/>
    </source>
</evidence>
<dbReference type="AlphaFoldDB" id="A0A177CZT4"/>
<dbReference type="InterPro" id="IPR052337">
    <property type="entry name" value="SAT4-like"/>
</dbReference>
<name>A0A177CZT4_9PLEO</name>
<dbReference type="STRING" id="1460663.A0A177CZT4"/>
<keyword evidence="2" id="KW-0812">Transmembrane</keyword>
<feature type="transmembrane region" description="Helical" evidence="2">
    <location>
        <begin position="165"/>
        <end position="187"/>
    </location>
</feature>
<gene>
    <name evidence="3" type="ORF">CC84DRAFT_1077377</name>
</gene>
<dbReference type="OrthoDB" id="444631at2759"/>
<feature type="transmembrane region" description="Helical" evidence="2">
    <location>
        <begin position="6"/>
        <end position="31"/>
    </location>
</feature>
<dbReference type="PANTHER" id="PTHR33048">
    <property type="entry name" value="PTH11-LIKE INTEGRAL MEMBRANE PROTEIN (AFU_ORTHOLOGUE AFUA_5G11245)"/>
    <property type="match status" value="1"/>
</dbReference>
<feature type="transmembrane region" description="Helical" evidence="2">
    <location>
        <begin position="52"/>
        <end position="73"/>
    </location>
</feature>
<dbReference type="RefSeq" id="XP_018042725.1">
    <property type="nucleotide sequence ID" value="XM_018173751.1"/>
</dbReference>
<dbReference type="Proteomes" id="UP000077069">
    <property type="component" value="Unassembled WGS sequence"/>
</dbReference>
<feature type="transmembrane region" description="Helical" evidence="2">
    <location>
        <begin position="93"/>
        <end position="113"/>
    </location>
</feature>
<evidence type="ECO:0000313" key="4">
    <source>
        <dbReference type="Proteomes" id="UP000077069"/>
    </source>
</evidence>
<reference evidence="3 4" key="1">
    <citation type="submission" date="2016-05" db="EMBL/GenBank/DDBJ databases">
        <title>Comparative analysis of secretome profiles of manganese(II)-oxidizing ascomycete fungi.</title>
        <authorList>
            <consortium name="DOE Joint Genome Institute"/>
            <person name="Zeiner C.A."/>
            <person name="Purvine S.O."/>
            <person name="Zink E.M."/>
            <person name="Wu S."/>
            <person name="Pasa-Tolic L."/>
            <person name="Chaput D.L."/>
            <person name="Haridas S."/>
            <person name="Grigoriev I.V."/>
            <person name="Santelli C.M."/>
            <person name="Hansel C.M."/>
        </authorList>
    </citation>
    <scope>NUCLEOTIDE SEQUENCE [LARGE SCALE GENOMIC DNA]</scope>
    <source>
        <strain evidence="3 4">AP3s5-JAC2a</strain>
    </source>
</reference>
<keyword evidence="2" id="KW-0472">Membrane</keyword>
<sequence>MGNDYFLVAGVPILLTGFALLQSVIYQLYWTEESLTDNTTAWSRHTDTSRRLVAAIELIWVAIYCVKFCYLAQFKFYKPPYAYVDAALTRHYWAVVGLCSVGFLFTLVQPIVLCTTRGKCRYIDGLDTRSWEIAVTVIDIVTDVLVMSIPMLLVHMANHVRPYTIANFVFKSLSIFSVVVAATRLALQYDSTVGRIRYVSVTFLLVIEATIALIMVSISGYRVVFLDFLSEWERRKTTHSTRLTVRQGRHRTATAAGGGGGEADNAKPSQPRAGSLSDLPILSTT</sequence>
<evidence type="ECO:0000256" key="1">
    <source>
        <dbReference type="SAM" id="MobiDB-lite"/>
    </source>
</evidence>
<keyword evidence="2" id="KW-1133">Transmembrane helix</keyword>
<organism evidence="3 4">
    <name type="scientific">Paraphaeosphaeria sporulosa</name>
    <dbReference type="NCBI Taxonomy" id="1460663"/>
    <lineage>
        <taxon>Eukaryota</taxon>
        <taxon>Fungi</taxon>
        <taxon>Dikarya</taxon>
        <taxon>Ascomycota</taxon>
        <taxon>Pezizomycotina</taxon>
        <taxon>Dothideomycetes</taxon>
        <taxon>Pleosporomycetidae</taxon>
        <taxon>Pleosporales</taxon>
        <taxon>Massarineae</taxon>
        <taxon>Didymosphaeriaceae</taxon>
        <taxon>Paraphaeosphaeria</taxon>
    </lineage>
</organism>
<evidence type="ECO:0000313" key="3">
    <source>
        <dbReference type="EMBL" id="OAG12360.1"/>
    </source>
</evidence>
<dbReference type="GeneID" id="28757237"/>
<feature type="transmembrane region" description="Helical" evidence="2">
    <location>
        <begin position="199"/>
        <end position="221"/>
    </location>
</feature>
<dbReference type="EMBL" id="KV441548">
    <property type="protein sequence ID" value="OAG12360.1"/>
    <property type="molecule type" value="Genomic_DNA"/>
</dbReference>
<protein>
    <recommendedName>
        <fullName evidence="5">Integral membrane protein</fullName>
    </recommendedName>
</protein>
<feature type="transmembrane region" description="Helical" evidence="2">
    <location>
        <begin position="133"/>
        <end position="153"/>
    </location>
</feature>